<accession>A0A915LAQ5</accession>
<proteinExistence type="predicted"/>
<dbReference type="WBParaSite" id="nRc.2.0.1.t46841-RA">
    <property type="protein sequence ID" value="nRc.2.0.1.t46841-RA"/>
    <property type="gene ID" value="nRc.2.0.1.g46841"/>
</dbReference>
<reference evidence="2" key="1">
    <citation type="submission" date="2022-11" db="UniProtKB">
        <authorList>
            <consortium name="WormBaseParasite"/>
        </authorList>
    </citation>
    <scope>IDENTIFICATION</scope>
</reference>
<name>A0A915LAQ5_ROMCU</name>
<dbReference type="Proteomes" id="UP000887565">
    <property type="component" value="Unplaced"/>
</dbReference>
<organism evidence="1 2">
    <name type="scientific">Romanomermis culicivorax</name>
    <name type="common">Nematode worm</name>
    <dbReference type="NCBI Taxonomy" id="13658"/>
    <lineage>
        <taxon>Eukaryota</taxon>
        <taxon>Metazoa</taxon>
        <taxon>Ecdysozoa</taxon>
        <taxon>Nematoda</taxon>
        <taxon>Enoplea</taxon>
        <taxon>Dorylaimia</taxon>
        <taxon>Mermithida</taxon>
        <taxon>Mermithoidea</taxon>
        <taxon>Mermithidae</taxon>
        <taxon>Romanomermis</taxon>
    </lineage>
</organism>
<sequence>MNVVQEKQMTGPMNVIQEIQATGRMNLVQEKQTTGQGNAGISPIIGGFLALSDAVYCKNPILLISEYFDVDNGDPNDLGKNVEFQQTRKAFYQELELF</sequence>
<protein>
    <submittedName>
        <fullName evidence="2">Uncharacterized protein</fullName>
    </submittedName>
</protein>
<dbReference type="AlphaFoldDB" id="A0A915LAQ5"/>
<evidence type="ECO:0000313" key="2">
    <source>
        <dbReference type="WBParaSite" id="nRc.2.0.1.t46841-RA"/>
    </source>
</evidence>
<evidence type="ECO:0000313" key="1">
    <source>
        <dbReference type="Proteomes" id="UP000887565"/>
    </source>
</evidence>
<keyword evidence="1" id="KW-1185">Reference proteome</keyword>